<feature type="domain" description="Peptidase M1 membrane alanine aminopeptidase" evidence="28">
    <location>
        <begin position="275"/>
        <end position="492"/>
    </location>
</feature>
<evidence type="ECO:0000256" key="26">
    <source>
        <dbReference type="RuleBase" id="RU364040"/>
    </source>
</evidence>
<keyword evidence="11 24" id="KW-0479">Metal-binding</keyword>
<dbReference type="Pfam" id="PF11838">
    <property type="entry name" value="ERAP1_C"/>
    <property type="match status" value="1"/>
</dbReference>
<evidence type="ECO:0000256" key="2">
    <source>
        <dbReference type="ARBA" id="ARBA00004401"/>
    </source>
</evidence>
<dbReference type="InterPro" id="IPR050344">
    <property type="entry name" value="Peptidase_M1_aminopeptidases"/>
</dbReference>
<dbReference type="AlphaFoldDB" id="A0A0A9Y567"/>
<evidence type="ECO:0000259" key="30">
    <source>
        <dbReference type="Pfam" id="PF17900"/>
    </source>
</evidence>
<dbReference type="GO" id="GO:0005737">
    <property type="term" value="C:cytoplasm"/>
    <property type="evidence" value="ECO:0007669"/>
    <property type="project" value="TreeGrafter"/>
</dbReference>
<reference evidence="32" key="3">
    <citation type="submission" date="2014-09" db="EMBL/GenBank/DDBJ databases">
        <authorList>
            <person name="Magalhaes I.L.F."/>
            <person name="Oliveira U."/>
            <person name="Santos F.R."/>
            <person name="Vidigal T.H.D.A."/>
            <person name="Brescovit A.D."/>
            <person name="Santos A.J."/>
        </authorList>
    </citation>
    <scope>NUCLEOTIDE SEQUENCE</scope>
</reference>
<dbReference type="GO" id="GO:0005615">
    <property type="term" value="C:extracellular space"/>
    <property type="evidence" value="ECO:0007669"/>
    <property type="project" value="TreeGrafter"/>
</dbReference>
<dbReference type="GO" id="GO:0006508">
    <property type="term" value="P:proteolysis"/>
    <property type="evidence" value="ECO:0007669"/>
    <property type="project" value="UniProtKB-KW"/>
</dbReference>
<dbReference type="SUPFAM" id="SSF55486">
    <property type="entry name" value="Metalloproteases ('zincins'), catalytic domain"/>
    <property type="match status" value="1"/>
</dbReference>
<sequence>MAEWRITETIRNTGLLALALLQLAVCEETACSDAKSQPWETNPLLPNDVKPLNYDIFLNPDIEKGEFFGRLNITLNVTSSKDHIILHSKLLNITSSQLFAADGVAVSVKCAFEYAPNEFWVVVLSHAITPGKYSLRLDFNGSLVGSLVGFYRSSYTKKDGTISHIATTKFEPTYARRAFPCFDEPAFKATYSTKLVRPAEGYIALSNMNQIGEEEDYPEKGQVTVKFADTPLMSTYLACFIICDFPHLPPVIVENSGTPITVYAREGQLENAKHALKTAVDVLGYFNDYFEMQYPLPKLDLIAVPDFVSGAMENWGLITFRESRMLASTKTSAASDLLSTANVVAHELAHMWFGDIVTMSWWDDLWLNEGFATFLANAVQDKLMSSFPAQPSFALHYLQNVMVDDAAISSHPIIRPVSKPDQITEAFDSISYQKGSSVLRMIEDFDPEGFRKAVVRYLDAYKYKNANTSDLWAELSVEYKSVTDVPRMLDTWTKQMGFPLVQVERKGSSIELKQIRCLNNVNVKYDKSSSRFGYKWDIPVKFITSNNKTNPKSLVMWMDEEVVTTPVPEGVRWFKLNADQVGYYRVNYTESEWENLKNVLTENPSDMSDIDRANLIDDAFALAKAGYVNYKIPLHLISYFKNGKEKDWAPWDTLSKYFSQLRDLLHQSEDASARLKTYFRNLVTPYLTDDMWSISAEDPPKERFVKAAMVNLACKVGVEKCLTKANKLFNQFIQNGTKPQIDIRSTVLVFGIEGPQLKENWNELWKRYLIEEDPQEKETLQLALYSVKDAELIHKLLEYAKNESFIRSQDYFSVVFGMSRTPEGNAIIWDWTQKNWDYLIQRFTLNHRQFGLLLPTVARKFFTEQRLHELTKFIEKHPEAGAGAAGRRKAVEITKANILLYNDYQPVIKKILEQLVN</sequence>
<dbReference type="GO" id="GO:0008270">
    <property type="term" value="F:zinc ion binding"/>
    <property type="evidence" value="ECO:0007669"/>
    <property type="project" value="UniProtKB-UniRule"/>
</dbReference>
<evidence type="ECO:0000256" key="8">
    <source>
        <dbReference type="ARBA" id="ARBA00022622"/>
    </source>
</evidence>
<keyword evidence="14" id="KW-0106">Calcium</keyword>
<dbReference type="PRINTS" id="PR00756">
    <property type="entry name" value="ALADIPTASE"/>
</dbReference>
<feature type="chain" id="PRO_5015033936" description="Aminopeptidase" evidence="27">
    <location>
        <begin position="27"/>
        <end position="917"/>
    </location>
</feature>
<dbReference type="GO" id="GO:0098552">
    <property type="term" value="C:side of membrane"/>
    <property type="evidence" value="ECO:0007669"/>
    <property type="project" value="UniProtKB-KW"/>
</dbReference>
<dbReference type="Gene3D" id="2.60.40.1910">
    <property type="match status" value="1"/>
</dbReference>
<organism evidence="31">
    <name type="scientific">Lygus hesperus</name>
    <name type="common">Western plant bug</name>
    <dbReference type="NCBI Taxonomy" id="30085"/>
    <lineage>
        <taxon>Eukaryota</taxon>
        <taxon>Metazoa</taxon>
        <taxon>Ecdysozoa</taxon>
        <taxon>Arthropoda</taxon>
        <taxon>Hexapoda</taxon>
        <taxon>Insecta</taxon>
        <taxon>Pterygota</taxon>
        <taxon>Neoptera</taxon>
        <taxon>Paraneoptera</taxon>
        <taxon>Hemiptera</taxon>
        <taxon>Heteroptera</taxon>
        <taxon>Panheteroptera</taxon>
        <taxon>Cimicomorpha</taxon>
        <taxon>Miridae</taxon>
        <taxon>Mirini</taxon>
        <taxon>Lygus</taxon>
    </lineage>
</organism>
<feature type="domain" description="ERAP1-like C-terminal" evidence="29">
    <location>
        <begin position="573"/>
        <end position="891"/>
    </location>
</feature>
<name>A0A0A9Y567_LYGHE</name>
<evidence type="ECO:0000256" key="22">
    <source>
        <dbReference type="PIRSR" id="PIRSR634016-1"/>
    </source>
</evidence>
<keyword evidence="18" id="KW-0472">Membrane</keyword>
<feature type="binding site" evidence="24">
    <location>
        <position position="346"/>
    </location>
    <ligand>
        <name>Zn(2+)</name>
        <dbReference type="ChEBI" id="CHEBI:29105"/>
        <note>catalytic</note>
    </ligand>
</feature>
<feature type="signal peptide" evidence="27">
    <location>
        <begin position="1"/>
        <end position="26"/>
    </location>
</feature>
<evidence type="ECO:0000313" key="31">
    <source>
        <dbReference type="EMBL" id="JAG26248.1"/>
    </source>
</evidence>
<reference evidence="33" key="4">
    <citation type="journal article" date="2016" name="Gigascience">
        <title>De novo construction of an expanded transcriptome assembly for the western tarnished plant bug, Lygus hesperus.</title>
        <authorList>
            <person name="Tassone E.E."/>
            <person name="Geib S.M."/>
            <person name="Hall B."/>
            <person name="Fabrick J.A."/>
            <person name="Brent C.S."/>
            <person name="Hull J.J."/>
        </authorList>
    </citation>
    <scope>NUCLEOTIDE SEQUENCE</scope>
</reference>
<dbReference type="Pfam" id="PF01433">
    <property type="entry name" value="Peptidase_M1"/>
    <property type="match status" value="1"/>
</dbReference>
<evidence type="ECO:0000256" key="17">
    <source>
        <dbReference type="ARBA" id="ARBA00023049"/>
    </source>
</evidence>
<dbReference type="InterPro" id="IPR014782">
    <property type="entry name" value="Peptidase_M1_dom"/>
</dbReference>
<feature type="binding site" evidence="23">
    <location>
        <begin position="310"/>
        <end position="314"/>
    </location>
    <ligand>
        <name>substrate</name>
    </ligand>
</feature>
<keyword evidence="8" id="KW-0336">GPI-anchor</keyword>
<dbReference type="FunFam" id="1.10.390.10:FF:000016">
    <property type="entry name" value="Glutamyl aminopeptidase"/>
    <property type="match status" value="1"/>
</dbReference>
<evidence type="ECO:0000256" key="13">
    <source>
        <dbReference type="ARBA" id="ARBA00022833"/>
    </source>
</evidence>
<feature type="domain" description="Aminopeptidase N-like N-terminal" evidence="30">
    <location>
        <begin position="50"/>
        <end position="237"/>
    </location>
</feature>
<dbReference type="PANTHER" id="PTHR11533">
    <property type="entry name" value="PROTEASE M1 ZINC METALLOPROTEASE"/>
    <property type="match status" value="1"/>
</dbReference>
<dbReference type="InterPro" id="IPR045357">
    <property type="entry name" value="Aminopeptidase_N-like_N"/>
</dbReference>
<dbReference type="InterPro" id="IPR027268">
    <property type="entry name" value="Peptidase_M4/M1_CTD_sf"/>
</dbReference>
<evidence type="ECO:0000256" key="14">
    <source>
        <dbReference type="ARBA" id="ARBA00022837"/>
    </source>
</evidence>
<dbReference type="GO" id="GO:0070006">
    <property type="term" value="F:metalloaminopeptidase activity"/>
    <property type="evidence" value="ECO:0007669"/>
    <property type="project" value="TreeGrafter"/>
</dbReference>
<proteinExistence type="inferred from homology"/>
<evidence type="ECO:0000256" key="5">
    <source>
        <dbReference type="ARBA" id="ARBA00011748"/>
    </source>
</evidence>
<evidence type="ECO:0000256" key="12">
    <source>
        <dbReference type="ARBA" id="ARBA00022801"/>
    </source>
</evidence>
<evidence type="ECO:0000256" key="24">
    <source>
        <dbReference type="PIRSR" id="PIRSR634016-3"/>
    </source>
</evidence>
<keyword evidence="13 24" id="KW-0862">Zinc</keyword>
<keyword evidence="20" id="KW-0325">Glycoprotein</keyword>
<evidence type="ECO:0000256" key="10">
    <source>
        <dbReference type="ARBA" id="ARBA00022692"/>
    </source>
</evidence>
<dbReference type="SUPFAM" id="SSF63737">
    <property type="entry name" value="Leukotriene A4 hydrolase N-terminal domain"/>
    <property type="match status" value="1"/>
</dbReference>
<dbReference type="Pfam" id="PF17900">
    <property type="entry name" value="Peptidase_M1_N"/>
    <property type="match status" value="1"/>
</dbReference>
<evidence type="ECO:0000259" key="29">
    <source>
        <dbReference type="Pfam" id="PF11838"/>
    </source>
</evidence>
<comment type="subcellular location">
    <subcellularLocation>
        <location evidence="3">Cell membrane</location>
        <topology evidence="3">Lipid-anchor</topology>
        <topology evidence="3">GPI-anchor</topology>
    </subcellularLocation>
    <subcellularLocation>
        <location evidence="2">Cell membrane</location>
        <topology evidence="2">Single-pass type II membrane protein</topology>
    </subcellularLocation>
</comment>
<feature type="binding site" evidence="23">
    <location>
        <position position="848"/>
    </location>
    <ligand>
        <name>substrate</name>
    </ligand>
</feature>
<feature type="binding site" evidence="24">
    <location>
        <position position="369"/>
    </location>
    <ligand>
        <name>Zn(2+)</name>
        <dbReference type="ChEBI" id="CHEBI:29105"/>
        <note>catalytic</note>
    </ligand>
</feature>
<evidence type="ECO:0000259" key="28">
    <source>
        <dbReference type="Pfam" id="PF01433"/>
    </source>
</evidence>
<dbReference type="InterPro" id="IPR042097">
    <property type="entry name" value="Aminopeptidase_N-like_N_sf"/>
</dbReference>
<evidence type="ECO:0000256" key="19">
    <source>
        <dbReference type="ARBA" id="ARBA00023157"/>
    </source>
</evidence>
<comment type="cofactor">
    <cofactor evidence="24 26">
        <name>Zn(2+)</name>
        <dbReference type="ChEBI" id="CHEBI:29105"/>
    </cofactor>
    <text evidence="24 26">Binds 1 zinc ion per subunit.</text>
</comment>
<keyword evidence="16" id="KW-1133">Transmembrane helix</keyword>
<comment type="catalytic activity">
    <reaction evidence="1">
        <text>Release of N-terminal glutamate (and to a lesser extent aspartate) from a peptide.</text>
        <dbReference type="EC" id="3.4.11.7"/>
    </reaction>
</comment>
<dbReference type="GO" id="GO:0004230">
    <property type="term" value="F:glutamyl aminopeptidase activity"/>
    <property type="evidence" value="ECO:0007669"/>
    <property type="project" value="UniProtKB-EC"/>
</dbReference>
<dbReference type="PANTHER" id="PTHR11533:SF276">
    <property type="entry name" value="GLUTAMYL AMINOPEPTIDASE"/>
    <property type="match status" value="1"/>
</dbReference>
<reference evidence="31" key="2">
    <citation type="submission" date="2014-07" db="EMBL/GenBank/DDBJ databases">
        <authorList>
            <person name="Hull J."/>
        </authorList>
    </citation>
    <scope>NUCLEOTIDE SEQUENCE</scope>
</reference>
<evidence type="ECO:0000256" key="21">
    <source>
        <dbReference type="ARBA" id="ARBA00023288"/>
    </source>
</evidence>
<keyword evidence="19" id="KW-1015">Disulfide bond</keyword>
<protein>
    <recommendedName>
        <fullName evidence="26">Aminopeptidase</fullName>
        <ecNumber evidence="26">3.4.11.-</ecNumber>
    </recommendedName>
</protein>
<evidence type="ECO:0000256" key="18">
    <source>
        <dbReference type="ARBA" id="ARBA00023136"/>
    </source>
</evidence>
<keyword evidence="7" id="KW-1003">Cell membrane</keyword>
<evidence type="ECO:0000313" key="32">
    <source>
        <dbReference type="EMBL" id="JAG49613.1"/>
    </source>
</evidence>
<evidence type="ECO:0000256" key="25">
    <source>
        <dbReference type="PIRSR" id="PIRSR634016-4"/>
    </source>
</evidence>
<dbReference type="GO" id="GO:0005886">
    <property type="term" value="C:plasma membrane"/>
    <property type="evidence" value="ECO:0007669"/>
    <property type="project" value="UniProtKB-SubCell"/>
</dbReference>
<reference evidence="31" key="1">
    <citation type="journal article" date="2014" name="PLoS ONE">
        <title>Transcriptome-Based Identification of ABC Transporters in the Western Tarnished Plant Bug Lygus hesperus.</title>
        <authorList>
            <person name="Hull J.J."/>
            <person name="Chaney K."/>
            <person name="Geib S.M."/>
            <person name="Fabrick J.A."/>
            <person name="Brent C.S."/>
            <person name="Walsh D."/>
            <person name="Lavine L.C."/>
        </authorList>
    </citation>
    <scope>NUCLEOTIDE SEQUENCE</scope>
</reference>
<keyword evidence="21" id="KW-0449">Lipoprotein</keyword>
<keyword evidence="10" id="KW-0812">Transmembrane</keyword>
<dbReference type="FunFam" id="2.60.40.1910:FF:000003">
    <property type="entry name" value="Aminopeptidase"/>
    <property type="match status" value="1"/>
</dbReference>
<dbReference type="InterPro" id="IPR034016">
    <property type="entry name" value="M1_APN-typ"/>
</dbReference>
<feature type="binding site" evidence="24">
    <location>
        <position position="350"/>
    </location>
    <ligand>
        <name>Zn(2+)</name>
        <dbReference type="ChEBI" id="CHEBI:29105"/>
        <note>catalytic</note>
    </ligand>
</feature>
<dbReference type="CDD" id="cd09601">
    <property type="entry name" value="M1_APN-Q_like"/>
    <property type="match status" value="1"/>
</dbReference>
<evidence type="ECO:0000256" key="15">
    <source>
        <dbReference type="ARBA" id="ARBA00022968"/>
    </source>
</evidence>
<evidence type="ECO:0000256" key="16">
    <source>
        <dbReference type="ARBA" id="ARBA00022989"/>
    </source>
</evidence>
<dbReference type="InterPro" id="IPR024571">
    <property type="entry name" value="ERAP1-like_C_dom"/>
</dbReference>
<evidence type="ECO:0000256" key="7">
    <source>
        <dbReference type="ARBA" id="ARBA00022475"/>
    </source>
</evidence>
<accession>A0A0A9Y567</accession>
<feature type="site" description="Transition state stabilizer" evidence="25">
    <location>
        <position position="432"/>
    </location>
</feature>
<evidence type="ECO:0000256" key="23">
    <source>
        <dbReference type="PIRSR" id="PIRSR634016-2"/>
    </source>
</evidence>
<dbReference type="MEROPS" id="M01.003"/>
<comment type="similarity">
    <text evidence="4 26">Belongs to the peptidase M1 family.</text>
</comment>
<keyword evidence="15" id="KW-0735">Signal-anchor</keyword>
<evidence type="ECO:0000256" key="9">
    <source>
        <dbReference type="ARBA" id="ARBA00022670"/>
    </source>
</evidence>
<dbReference type="InterPro" id="IPR001930">
    <property type="entry name" value="Peptidase_M1"/>
</dbReference>
<dbReference type="GO" id="GO:0042277">
    <property type="term" value="F:peptide binding"/>
    <property type="evidence" value="ECO:0007669"/>
    <property type="project" value="TreeGrafter"/>
</dbReference>
<keyword evidence="6 26" id="KW-0031">Aminopeptidase</keyword>
<evidence type="ECO:0000256" key="27">
    <source>
        <dbReference type="SAM" id="SignalP"/>
    </source>
</evidence>
<evidence type="ECO:0000256" key="6">
    <source>
        <dbReference type="ARBA" id="ARBA00022438"/>
    </source>
</evidence>
<keyword evidence="17 26" id="KW-0482">Metalloprotease</keyword>
<keyword evidence="12 26" id="KW-0378">Hydrolase</keyword>
<dbReference type="GO" id="GO:0043171">
    <property type="term" value="P:peptide catabolic process"/>
    <property type="evidence" value="ECO:0007669"/>
    <property type="project" value="TreeGrafter"/>
</dbReference>
<dbReference type="EC" id="3.4.11.-" evidence="26"/>
<feature type="binding site" evidence="23">
    <location>
        <position position="171"/>
    </location>
    <ligand>
        <name>substrate</name>
    </ligand>
</feature>
<evidence type="ECO:0000256" key="3">
    <source>
        <dbReference type="ARBA" id="ARBA00004609"/>
    </source>
</evidence>
<dbReference type="EMBL" id="GDHC01013533">
    <property type="protein sequence ID" value="JAQ05096.1"/>
    <property type="molecule type" value="Transcribed_RNA"/>
</dbReference>
<gene>
    <name evidence="31" type="primary">ENPEP_1</name>
    <name evidence="33" type="synonym">ENPEP_0</name>
    <name evidence="31" type="ORF">CM83_83306</name>
    <name evidence="33" type="ORF">g.76621</name>
</gene>
<evidence type="ECO:0000256" key="20">
    <source>
        <dbReference type="ARBA" id="ARBA00023180"/>
    </source>
</evidence>
<feature type="active site" description="Proton acceptor" evidence="22">
    <location>
        <position position="347"/>
    </location>
</feature>
<evidence type="ECO:0000256" key="11">
    <source>
        <dbReference type="ARBA" id="ARBA00022723"/>
    </source>
</evidence>
<dbReference type="Gene3D" id="1.10.390.10">
    <property type="entry name" value="Neutral Protease Domain 2"/>
    <property type="match status" value="1"/>
</dbReference>
<dbReference type="FunFam" id="2.60.40.1730:FF:000012">
    <property type="entry name" value="Aminopeptidase N"/>
    <property type="match status" value="1"/>
</dbReference>
<dbReference type="Gene3D" id="1.25.50.20">
    <property type="match status" value="1"/>
</dbReference>
<dbReference type="EMBL" id="GBHO01017356">
    <property type="protein sequence ID" value="JAG26248.1"/>
    <property type="molecule type" value="Transcribed_RNA"/>
</dbReference>
<evidence type="ECO:0000256" key="4">
    <source>
        <dbReference type="ARBA" id="ARBA00010136"/>
    </source>
</evidence>
<dbReference type="EMBL" id="GBRD01016213">
    <property type="protein sequence ID" value="JAG49613.1"/>
    <property type="molecule type" value="Transcribed_RNA"/>
</dbReference>
<evidence type="ECO:0000256" key="1">
    <source>
        <dbReference type="ARBA" id="ARBA00001703"/>
    </source>
</evidence>
<evidence type="ECO:0000313" key="33">
    <source>
        <dbReference type="EMBL" id="JAQ05096.1"/>
    </source>
</evidence>
<keyword evidence="9 26" id="KW-0645">Protease</keyword>
<dbReference type="Gene3D" id="2.60.40.1730">
    <property type="entry name" value="tricorn interacting facor f3 domain"/>
    <property type="match status" value="1"/>
</dbReference>
<comment type="subunit">
    <text evidence="5">Homodimer; disulfide-linked.</text>
</comment>
<dbReference type="FunFam" id="1.25.50.20:FF:000001">
    <property type="entry name" value="Aminopeptidase"/>
    <property type="match status" value="1"/>
</dbReference>
<keyword evidence="27" id="KW-0732">Signal</keyword>